<gene>
    <name evidence="1" type="ORF">HND93_21850</name>
</gene>
<keyword evidence="2" id="KW-1185">Reference proteome</keyword>
<reference evidence="1 2" key="1">
    <citation type="submission" date="2020-05" db="EMBL/GenBank/DDBJ databases">
        <title>Azospirillum oleiclasticum sp. nov, a nitrogen-fixing and heavy crude oil-emulsifying bacterium isolated from the crude oil of Yumen Oilfield.</title>
        <authorList>
            <person name="Wu D."/>
            <person name="Cai M."/>
            <person name="Zhang X."/>
        </authorList>
    </citation>
    <scope>NUCLEOTIDE SEQUENCE [LARGE SCALE GENOMIC DNA]</scope>
    <source>
        <strain evidence="1 2">ROY-1-1-2</strain>
    </source>
</reference>
<accession>A0ABX2TDF0</accession>
<name>A0ABX2TDF0_9PROT</name>
<comment type="caution">
    <text evidence="1">The sequence shown here is derived from an EMBL/GenBank/DDBJ whole genome shotgun (WGS) entry which is preliminary data.</text>
</comment>
<organism evidence="1 2">
    <name type="scientific">Azospirillum oleiclasticum</name>
    <dbReference type="NCBI Taxonomy" id="2735135"/>
    <lineage>
        <taxon>Bacteria</taxon>
        <taxon>Pseudomonadati</taxon>
        <taxon>Pseudomonadota</taxon>
        <taxon>Alphaproteobacteria</taxon>
        <taxon>Rhodospirillales</taxon>
        <taxon>Azospirillaceae</taxon>
        <taxon>Azospirillum</taxon>
    </lineage>
</organism>
<dbReference type="Proteomes" id="UP000584642">
    <property type="component" value="Unassembled WGS sequence"/>
</dbReference>
<proteinExistence type="predicted"/>
<sequence length="69" mass="7673">MTTEEILTAGAMALYRAENQYRVEEFAKGSDPQAAIAADFEQYRSRYTRKFADFRASLAAMGLTVTKAA</sequence>
<dbReference type="EMBL" id="JABFDB010000016">
    <property type="protein sequence ID" value="NYZ22364.1"/>
    <property type="molecule type" value="Genomic_DNA"/>
</dbReference>
<evidence type="ECO:0000313" key="2">
    <source>
        <dbReference type="Proteomes" id="UP000584642"/>
    </source>
</evidence>
<dbReference type="RefSeq" id="WP_180284127.1">
    <property type="nucleotide sequence ID" value="NZ_JABFDB010000016.1"/>
</dbReference>
<evidence type="ECO:0000313" key="1">
    <source>
        <dbReference type="EMBL" id="NYZ22364.1"/>
    </source>
</evidence>
<protein>
    <submittedName>
        <fullName evidence="1">Uncharacterized protein</fullName>
    </submittedName>
</protein>